<dbReference type="InterPro" id="IPR019734">
    <property type="entry name" value="TPR_rpt"/>
</dbReference>
<dbReference type="KEGG" id="cprv:CYPRO_3181"/>
<evidence type="ECO:0000259" key="3">
    <source>
        <dbReference type="Pfam" id="PF00535"/>
    </source>
</evidence>
<dbReference type="SUPFAM" id="SSF48452">
    <property type="entry name" value="TPR-like"/>
    <property type="match status" value="1"/>
</dbReference>
<protein>
    <submittedName>
        <fullName evidence="4">Tetratricopeptide repeat-containing protein</fullName>
    </submittedName>
</protein>
<evidence type="ECO:0000313" key="4">
    <source>
        <dbReference type="EMBL" id="AXJ02415.1"/>
    </source>
</evidence>
<dbReference type="SUPFAM" id="SSF53448">
    <property type="entry name" value="Nucleotide-diphospho-sugar transferases"/>
    <property type="match status" value="2"/>
</dbReference>
<evidence type="ECO:0000256" key="2">
    <source>
        <dbReference type="SAM" id="MobiDB-lite"/>
    </source>
</evidence>
<proteinExistence type="predicted"/>
<dbReference type="Pfam" id="PF13432">
    <property type="entry name" value="TPR_16"/>
    <property type="match status" value="1"/>
</dbReference>
<evidence type="ECO:0000313" key="5">
    <source>
        <dbReference type="Proteomes" id="UP000254808"/>
    </source>
</evidence>
<dbReference type="EMBL" id="CP027806">
    <property type="protein sequence ID" value="AXJ02415.1"/>
    <property type="molecule type" value="Genomic_DNA"/>
</dbReference>
<feature type="domain" description="Glycosyltransferase 2-like" evidence="3">
    <location>
        <begin position="20"/>
        <end position="146"/>
    </location>
</feature>
<feature type="repeat" description="TPR" evidence="1">
    <location>
        <begin position="858"/>
        <end position="891"/>
    </location>
</feature>
<dbReference type="Gene3D" id="3.90.550.10">
    <property type="entry name" value="Spore Coat Polysaccharide Biosynthesis Protein SpsA, Chain A"/>
    <property type="match status" value="2"/>
</dbReference>
<dbReference type="PANTHER" id="PTHR43685:SF2">
    <property type="entry name" value="GLYCOSYLTRANSFERASE 2-LIKE DOMAIN-CONTAINING PROTEIN"/>
    <property type="match status" value="1"/>
</dbReference>
<keyword evidence="1" id="KW-0802">TPR repeat</keyword>
<keyword evidence="5" id="KW-1185">Reference proteome</keyword>
<dbReference type="InterPro" id="IPR001173">
    <property type="entry name" value="Glyco_trans_2-like"/>
</dbReference>
<gene>
    <name evidence="4" type="ORF">CYPRO_3181</name>
</gene>
<dbReference type="OrthoDB" id="6638511at2"/>
<dbReference type="CDD" id="cd00761">
    <property type="entry name" value="Glyco_tranf_GTA_type"/>
    <property type="match status" value="1"/>
</dbReference>
<evidence type="ECO:0000256" key="1">
    <source>
        <dbReference type="PROSITE-ProRule" id="PRU00339"/>
    </source>
</evidence>
<dbReference type="SMART" id="SM00028">
    <property type="entry name" value="TPR"/>
    <property type="match status" value="2"/>
</dbReference>
<name>A0A345UPL3_9BACT</name>
<dbReference type="PROSITE" id="PS50005">
    <property type="entry name" value="TPR"/>
    <property type="match status" value="1"/>
</dbReference>
<feature type="compositionally biased region" description="Acidic residues" evidence="2">
    <location>
        <begin position="374"/>
        <end position="392"/>
    </location>
</feature>
<feature type="compositionally biased region" description="Basic and acidic residues" evidence="2">
    <location>
        <begin position="304"/>
        <end position="315"/>
    </location>
</feature>
<dbReference type="InterPro" id="IPR050834">
    <property type="entry name" value="Glycosyltransf_2"/>
</dbReference>
<feature type="region of interest" description="Disordered" evidence="2">
    <location>
        <begin position="304"/>
        <end position="474"/>
    </location>
</feature>
<dbReference type="AlphaFoldDB" id="A0A345UPL3"/>
<sequence>MNPKASGTSAAQGQPECCCVFVFYNQEHEVEHLLQPFLEALAVLPLQILIYDDGSTDGTPFVIESLIGQAESDHIIFHKHDLRRGIGQCLNLALEDCSTKAFYYVDKHSTLKTEVFASLLRELSFSQAAFTFPASNPALDPTQLAIKHASKKKVPASINYIIRKDRIRPDRLFFNPFLHNGHSAEMLMRAGVSAKALEAPTFFQLSYNEEVYSDLTTQDSRLIMFHSQLSDSEVRGVGSNEDPDLLYEKAEALKSDGRIAAALELCDDILKRFPGHQNSLRLSVELLKRLKKYIEASERSKMIGRDVTRDEKESAPEIDNGDSTGNSTEAPTDAAESEPESDIDQTSGIKTEHTSGAEDGTGSHIPEPQTATAADDDGDEETEVGYDEDPAVDEQAAGREETDTLPEPAGIAQEAVKESAAETDSDAETETANPETKAFEEDAGTEPYADTDTAAQHDTGAETKEEPEAPYERPDHFRHSIVVPVAGFAMQAFEDLVTCLHNFCDPSDTELIIVDNACLDDTWEYLQEMQAHHFFHVRIITNTVNKGVSHALNQGIQAAEGDYVVVMHADVTFKSDVVRQLSTILEHNPEAALAGPVTTNAMQEEQVRAVAQNPEEVLETNWVDGFCLAMRAADENRFDERFHFAWYETTDLCYRKLDEGHKILIATGVLVNHAYGTFTRQLGVSLYSDEFLRSLDVFTQKWIGEAEVPELSDAHPLEQIWQLGETVDPLKPSKKIQEKINALLTDRLATELKNLQDVTDYDLRNFIRALMAVNNRGLMRDLEELLSSLPDPGFGVELLAFYYRNQIFSRCRKYIDMLQDQLPHVALMYALRIAWKENDIETASTRLAEYLEAYPASAEAHFIAAKLYERQGGTEQAAAFMERAQTLDPSVSEES</sequence>
<organism evidence="4 5">
    <name type="scientific">Cyclonatronum proteinivorum</name>
    <dbReference type="NCBI Taxonomy" id="1457365"/>
    <lineage>
        <taxon>Bacteria</taxon>
        <taxon>Pseudomonadati</taxon>
        <taxon>Balneolota</taxon>
        <taxon>Balneolia</taxon>
        <taxon>Balneolales</taxon>
        <taxon>Cyclonatronaceae</taxon>
        <taxon>Cyclonatronum</taxon>
    </lineage>
</organism>
<dbReference type="PANTHER" id="PTHR43685">
    <property type="entry name" value="GLYCOSYLTRANSFERASE"/>
    <property type="match status" value="1"/>
</dbReference>
<feature type="compositionally biased region" description="Polar residues" evidence="2">
    <location>
        <begin position="321"/>
        <end position="330"/>
    </location>
</feature>
<dbReference type="Gene3D" id="1.25.40.10">
    <property type="entry name" value="Tetratricopeptide repeat domain"/>
    <property type="match status" value="2"/>
</dbReference>
<dbReference type="InterPro" id="IPR029044">
    <property type="entry name" value="Nucleotide-diphossugar_trans"/>
</dbReference>
<feature type="compositionally biased region" description="Basic and acidic residues" evidence="2">
    <location>
        <begin position="459"/>
        <end position="474"/>
    </location>
</feature>
<dbReference type="Proteomes" id="UP000254808">
    <property type="component" value="Chromosome"/>
</dbReference>
<dbReference type="RefSeq" id="WP_114985502.1">
    <property type="nucleotide sequence ID" value="NZ_CP027806.1"/>
</dbReference>
<accession>A0A345UPL3</accession>
<dbReference type="InterPro" id="IPR011990">
    <property type="entry name" value="TPR-like_helical_dom_sf"/>
</dbReference>
<dbReference type="Pfam" id="PF00535">
    <property type="entry name" value="Glycos_transf_2"/>
    <property type="match status" value="2"/>
</dbReference>
<reference evidence="4 5" key="1">
    <citation type="submission" date="2018-03" db="EMBL/GenBank/DDBJ databases">
        <title>Phenotypic and genomic properties of Cyclonatronum proteinivorum gen. nov., sp. nov., a haloalkaliphilic bacteroidete from soda lakes possessing Na+-translocating rhodopsin.</title>
        <authorList>
            <person name="Toshchakov S.V."/>
            <person name="Korzhenkov A."/>
            <person name="Samarov N.I."/>
            <person name="Kublanov I.V."/>
            <person name="Muntyan M.S."/>
            <person name="Sorokin D.Y."/>
        </authorList>
    </citation>
    <scope>NUCLEOTIDE SEQUENCE [LARGE SCALE GENOMIC DNA]</scope>
    <source>
        <strain evidence="4 5">Omega</strain>
    </source>
</reference>
<feature type="domain" description="Glycosyltransferase 2-like" evidence="3">
    <location>
        <begin position="494"/>
        <end position="625"/>
    </location>
</feature>